<comment type="cofactor">
    <cofactor evidence="15">
        <name>[4Fe-4S] cluster</name>
        <dbReference type="ChEBI" id="CHEBI:49883"/>
    </cofactor>
    <text evidence="15">Binds 1 [4Fe-4S] cluster.</text>
</comment>
<dbReference type="GO" id="GO:0051539">
    <property type="term" value="F:4 iron, 4 sulfur cluster binding"/>
    <property type="evidence" value="ECO:0007669"/>
    <property type="project" value="UniProtKB-UniRule"/>
</dbReference>
<keyword evidence="12" id="KW-0234">DNA repair</keyword>
<dbReference type="Gene3D" id="3.90.79.10">
    <property type="entry name" value="Nucleoside Triphosphate Pyrophosphohydrolase"/>
    <property type="match status" value="1"/>
</dbReference>
<evidence type="ECO:0000256" key="3">
    <source>
        <dbReference type="ARBA" id="ARBA00012045"/>
    </source>
</evidence>
<dbReference type="InterPro" id="IPR015797">
    <property type="entry name" value="NUDIX_hydrolase-like_dom_sf"/>
</dbReference>
<dbReference type="NCBIfam" id="TIGR01084">
    <property type="entry name" value="mutY"/>
    <property type="match status" value="1"/>
</dbReference>
<dbReference type="GO" id="GO:0006298">
    <property type="term" value="P:mismatch repair"/>
    <property type="evidence" value="ECO:0007669"/>
    <property type="project" value="TreeGrafter"/>
</dbReference>
<dbReference type="SUPFAM" id="SSF48150">
    <property type="entry name" value="DNA-glycosylase"/>
    <property type="match status" value="1"/>
</dbReference>
<feature type="domain" description="Nudix hydrolase" evidence="16">
    <location>
        <begin position="241"/>
        <end position="364"/>
    </location>
</feature>
<evidence type="ECO:0000256" key="10">
    <source>
        <dbReference type="ARBA" id="ARBA00023014"/>
    </source>
</evidence>
<dbReference type="EMBL" id="FPAA01000001">
    <property type="protein sequence ID" value="SFS30234.1"/>
    <property type="molecule type" value="Genomic_DNA"/>
</dbReference>
<dbReference type="GO" id="GO:0046872">
    <property type="term" value="F:metal ion binding"/>
    <property type="evidence" value="ECO:0007669"/>
    <property type="project" value="UniProtKB-UniRule"/>
</dbReference>
<dbReference type="CDD" id="cd00056">
    <property type="entry name" value="ENDO3c"/>
    <property type="match status" value="1"/>
</dbReference>
<dbReference type="InterPro" id="IPR004035">
    <property type="entry name" value="Endouclease-III_FeS-bd_BS"/>
</dbReference>
<keyword evidence="10" id="KW-0411">Iron-sulfur</keyword>
<dbReference type="PROSITE" id="PS00764">
    <property type="entry name" value="ENDONUCLEASE_III_1"/>
    <property type="match status" value="1"/>
</dbReference>
<keyword evidence="9 15" id="KW-0408">Iron</keyword>
<reference evidence="18" key="1">
    <citation type="submission" date="2016-10" db="EMBL/GenBank/DDBJ databases">
        <authorList>
            <person name="Varghese N."/>
            <person name="Submissions S."/>
        </authorList>
    </citation>
    <scope>NUCLEOTIDE SEQUENCE [LARGE SCALE GENOMIC DNA]</scope>
    <source>
        <strain evidence="18">DSM 45789</strain>
    </source>
</reference>
<dbReference type="AlphaFoldDB" id="A0A1I6NQS0"/>
<dbReference type="GO" id="GO:0032357">
    <property type="term" value="F:oxidized purine DNA binding"/>
    <property type="evidence" value="ECO:0007669"/>
    <property type="project" value="TreeGrafter"/>
</dbReference>
<dbReference type="InterPro" id="IPR003265">
    <property type="entry name" value="HhH-GPD_domain"/>
</dbReference>
<proteinExistence type="inferred from homology"/>
<evidence type="ECO:0000256" key="13">
    <source>
        <dbReference type="ARBA" id="ARBA00023295"/>
    </source>
</evidence>
<evidence type="ECO:0000256" key="6">
    <source>
        <dbReference type="ARBA" id="ARBA00022723"/>
    </source>
</evidence>
<keyword evidence="5" id="KW-0004">4Fe-4S</keyword>
<sequence length="378" mass="43059">MGRKKEIIVSLPDQAWTDHVREGLLAWYDQNKRELPWRKNKDPYRIWVSEIMLQQTRVDTVIPFFERFMDKFPDLVALANADEEEVLKAWEGLGYYSRVRNLHSAVKEVVATYEGKVPSTPDAVTQLKGVGDYTAGAILSIAFDQPTPAVDGNVMRVFSRWFALWDDIAKLSTRRKMEVLGAHLVPASRAGDFNQAVMELGALVCTPVNPKCISCPVQATCAAFDQGVQAELPQKKKAKPPRPVHVSIAWIRRGEQILLQRRSSEGLLAGMWGLPTMENVQDEVVPGDSITPLFTELGLFVEWGEVLGEYEHIFSHRRWHIRLVEGLIRDEKKDLPGEWRWINENERTQLAFPNVYRKAFSLAEKRRKGLSGIQGRLL</sequence>
<dbReference type="GO" id="GO:0034039">
    <property type="term" value="F:8-oxo-7,8-dihydroguanine DNA N-glycosylase activity"/>
    <property type="evidence" value="ECO:0007669"/>
    <property type="project" value="TreeGrafter"/>
</dbReference>
<dbReference type="GO" id="GO:0035485">
    <property type="term" value="F:adenine/guanine mispair binding"/>
    <property type="evidence" value="ECO:0007669"/>
    <property type="project" value="TreeGrafter"/>
</dbReference>
<dbReference type="SMART" id="SM00478">
    <property type="entry name" value="ENDO3c"/>
    <property type="match status" value="1"/>
</dbReference>
<dbReference type="InterPro" id="IPR005760">
    <property type="entry name" value="A/G_AdeGlyc_MutY"/>
</dbReference>
<dbReference type="PANTHER" id="PTHR42944">
    <property type="entry name" value="ADENINE DNA GLYCOSYLASE"/>
    <property type="match status" value="1"/>
</dbReference>
<keyword evidence="11" id="KW-0238">DNA-binding</keyword>
<dbReference type="PANTHER" id="PTHR42944:SF1">
    <property type="entry name" value="ADENINE DNA GLYCOSYLASE"/>
    <property type="match status" value="1"/>
</dbReference>
<evidence type="ECO:0000313" key="18">
    <source>
        <dbReference type="Proteomes" id="UP000198660"/>
    </source>
</evidence>
<dbReference type="GO" id="GO:0006284">
    <property type="term" value="P:base-excision repair"/>
    <property type="evidence" value="ECO:0007669"/>
    <property type="project" value="UniProtKB-UniRule"/>
</dbReference>
<evidence type="ECO:0000256" key="15">
    <source>
        <dbReference type="RuleBase" id="RU365096"/>
    </source>
</evidence>
<comment type="function">
    <text evidence="15">Adenine glycosylase active on G-A mispairs.</text>
</comment>
<dbReference type="PROSITE" id="PS51462">
    <property type="entry name" value="NUDIX"/>
    <property type="match status" value="1"/>
</dbReference>
<dbReference type="EC" id="3.2.2.31" evidence="3 15"/>
<dbReference type="Pfam" id="PF00633">
    <property type="entry name" value="HHH"/>
    <property type="match status" value="1"/>
</dbReference>
<keyword evidence="8" id="KW-0378">Hydrolase</keyword>
<dbReference type="Proteomes" id="UP000198660">
    <property type="component" value="Unassembled WGS sequence"/>
</dbReference>
<dbReference type="InterPro" id="IPR023170">
    <property type="entry name" value="HhH_base_excis_C"/>
</dbReference>
<keyword evidence="7 15" id="KW-0227">DNA damage</keyword>
<organism evidence="17 18">
    <name type="scientific">Marininema halotolerans</name>
    <dbReference type="NCBI Taxonomy" id="1155944"/>
    <lineage>
        <taxon>Bacteria</taxon>
        <taxon>Bacillati</taxon>
        <taxon>Bacillota</taxon>
        <taxon>Bacilli</taxon>
        <taxon>Bacillales</taxon>
        <taxon>Thermoactinomycetaceae</taxon>
        <taxon>Marininema</taxon>
    </lineage>
</organism>
<keyword evidence="13 15" id="KW-0326">Glycosidase</keyword>
<dbReference type="RefSeq" id="WP_091832034.1">
    <property type="nucleotide sequence ID" value="NZ_FPAA01000001.1"/>
</dbReference>
<evidence type="ECO:0000256" key="11">
    <source>
        <dbReference type="ARBA" id="ARBA00023125"/>
    </source>
</evidence>
<dbReference type="InterPro" id="IPR011257">
    <property type="entry name" value="DNA_glycosylase"/>
</dbReference>
<comment type="similarity">
    <text evidence="2 15">Belongs to the Nth/MutY family.</text>
</comment>
<dbReference type="FunFam" id="1.10.1670.10:FF:000002">
    <property type="entry name" value="Adenine DNA glycosylase"/>
    <property type="match status" value="1"/>
</dbReference>
<gene>
    <name evidence="17" type="ORF">SAMN05444972_10126</name>
</gene>
<dbReference type="InterPro" id="IPR029119">
    <property type="entry name" value="MutY_C"/>
</dbReference>
<dbReference type="OrthoDB" id="9802365at2"/>
<comment type="function">
    <text evidence="14">Base excision repair (BER) glycosylase that initiates repair of A:oxoG to C:G by removing the inappropriately paired adenine base from the DNA backbone, generating an abasic site product. 8-oxoguanine (oxoG) is a genotoxic DNA lesion resulting from oxidation of guanine; this residue is misread by replicative DNA polymerases, that insert adenine instead of cytosine opposite the oxidized damaged base. Shows a powerful dicrimination of A versus C, since it does not cleave cytosine in oxoG:C pairs. May also be able to remove adenine from A:G mispairs, although this activity may not be physiologically relevant.</text>
</comment>
<keyword evidence="6" id="KW-0479">Metal-binding</keyword>
<dbReference type="Pfam" id="PF14815">
    <property type="entry name" value="NUDIX_4"/>
    <property type="match status" value="1"/>
</dbReference>
<dbReference type="SUPFAM" id="SSF55811">
    <property type="entry name" value="Nudix"/>
    <property type="match status" value="1"/>
</dbReference>
<evidence type="ECO:0000259" key="16">
    <source>
        <dbReference type="PROSITE" id="PS51462"/>
    </source>
</evidence>
<evidence type="ECO:0000256" key="9">
    <source>
        <dbReference type="ARBA" id="ARBA00023004"/>
    </source>
</evidence>
<dbReference type="GO" id="GO:0000701">
    <property type="term" value="F:purine-specific mismatch base pair DNA N-glycosylase activity"/>
    <property type="evidence" value="ECO:0007669"/>
    <property type="project" value="UniProtKB-EC"/>
</dbReference>
<protein>
    <recommendedName>
        <fullName evidence="4 15">Adenine DNA glycosylase</fullName>
        <ecNumber evidence="3 15">3.2.2.31</ecNumber>
    </recommendedName>
</protein>
<evidence type="ECO:0000256" key="7">
    <source>
        <dbReference type="ARBA" id="ARBA00022763"/>
    </source>
</evidence>
<dbReference type="FunFam" id="1.10.340.30:FF:000010">
    <property type="entry name" value="Adenine DNA glycosylase"/>
    <property type="match status" value="1"/>
</dbReference>
<dbReference type="CDD" id="cd03431">
    <property type="entry name" value="NUDIX_DNA_Glycosylase_C-MutY"/>
    <property type="match status" value="1"/>
</dbReference>
<evidence type="ECO:0000256" key="4">
    <source>
        <dbReference type="ARBA" id="ARBA00022023"/>
    </source>
</evidence>
<evidence type="ECO:0000256" key="2">
    <source>
        <dbReference type="ARBA" id="ARBA00008343"/>
    </source>
</evidence>
<evidence type="ECO:0000256" key="8">
    <source>
        <dbReference type="ARBA" id="ARBA00022801"/>
    </source>
</evidence>
<dbReference type="InterPro" id="IPR044298">
    <property type="entry name" value="MIG/MutY"/>
</dbReference>
<evidence type="ECO:0000256" key="14">
    <source>
        <dbReference type="ARBA" id="ARBA00058550"/>
    </source>
</evidence>
<evidence type="ECO:0000256" key="5">
    <source>
        <dbReference type="ARBA" id="ARBA00022485"/>
    </source>
</evidence>
<evidence type="ECO:0000256" key="12">
    <source>
        <dbReference type="ARBA" id="ARBA00023204"/>
    </source>
</evidence>
<name>A0A1I6NQS0_9BACL</name>
<keyword evidence="18" id="KW-1185">Reference proteome</keyword>
<dbReference type="Gene3D" id="1.10.340.30">
    <property type="entry name" value="Hypothetical protein, domain 2"/>
    <property type="match status" value="1"/>
</dbReference>
<dbReference type="InterPro" id="IPR000086">
    <property type="entry name" value="NUDIX_hydrolase_dom"/>
</dbReference>
<comment type="catalytic activity">
    <reaction evidence="1 15">
        <text>Hydrolyzes free adenine bases from 7,8-dihydro-8-oxoguanine:adenine mismatched double-stranded DNA, leaving an apurinic site.</text>
        <dbReference type="EC" id="3.2.2.31"/>
    </reaction>
</comment>
<dbReference type="InterPro" id="IPR000445">
    <property type="entry name" value="HhH_motif"/>
</dbReference>
<dbReference type="Gene3D" id="1.10.1670.10">
    <property type="entry name" value="Helix-hairpin-Helix base-excision DNA repair enzymes (C-terminal)"/>
    <property type="match status" value="1"/>
</dbReference>
<dbReference type="Pfam" id="PF00730">
    <property type="entry name" value="HhH-GPD"/>
    <property type="match status" value="1"/>
</dbReference>
<evidence type="ECO:0000256" key="1">
    <source>
        <dbReference type="ARBA" id="ARBA00000843"/>
    </source>
</evidence>
<evidence type="ECO:0000313" key="17">
    <source>
        <dbReference type="EMBL" id="SFS30234.1"/>
    </source>
</evidence>
<accession>A0A1I6NQS0</accession>